<comment type="caution">
    <text evidence="1">The sequence shown here is derived from an EMBL/GenBank/DDBJ whole genome shotgun (WGS) entry which is preliminary data.</text>
</comment>
<dbReference type="EMBL" id="CAJVPM010001885">
    <property type="protein sequence ID" value="CAG8475772.1"/>
    <property type="molecule type" value="Genomic_DNA"/>
</dbReference>
<organism evidence="1 2">
    <name type="scientific">Scutellospora calospora</name>
    <dbReference type="NCBI Taxonomy" id="85575"/>
    <lineage>
        <taxon>Eukaryota</taxon>
        <taxon>Fungi</taxon>
        <taxon>Fungi incertae sedis</taxon>
        <taxon>Mucoromycota</taxon>
        <taxon>Glomeromycotina</taxon>
        <taxon>Glomeromycetes</taxon>
        <taxon>Diversisporales</taxon>
        <taxon>Gigasporaceae</taxon>
        <taxon>Scutellospora</taxon>
    </lineage>
</organism>
<sequence length="223" mass="25466">MSTLEDYNSDSSDYSDFIPDENEKIEEPSINKSVMTRSKRKKIEQEANDNIKTKRLRVEYTDINDELITVRKQVSEDSEAFHTNQMKDSKIQMKDNDITQSKDIQDVSSSSKEKKFSINQPSSLSDSPLSSSVKKSQSPVELAISERGKFGKPKSTLGQLAASLNKKPKKLNTLEKSKVDWKEYVDKEGIVDELKYHNKNGYIIKCTGLSVGGIRKLRYIWEE</sequence>
<dbReference type="Proteomes" id="UP000789860">
    <property type="component" value="Unassembled WGS sequence"/>
</dbReference>
<gene>
    <name evidence="1" type="ORF">SCALOS_LOCUS2217</name>
</gene>
<accession>A0ACA9KIM4</accession>
<name>A0ACA9KIM4_9GLOM</name>
<proteinExistence type="predicted"/>
<evidence type="ECO:0000313" key="2">
    <source>
        <dbReference type="Proteomes" id="UP000789860"/>
    </source>
</evidence>
<reference evidence="1" key="1">
    <citation type="submission" date="2021-06" db="EMBL/GenBank/DDBJ databases">
        <authorList>
            <person name="Kallberg Y."/>
            <person name="Tangrot J."/>
            <person name="Rosling A."/>
        </authorList>
    </citation>
    <scope>NUCLEOTIDE SEQUENCE</scope>
    <source>
        <strain evidence="1">AU212A</strain>
    </source>
</reference>
<keyword evidence="2" id="KW-1185">Reference proteome</keyword>
<protein>
    <submittedName>
        <fullName evidence="1">7987_t:CDS:1</fullName>
    </submittedName>
</protein>
<evidence type="ECO:0000313" key="1">
    <source>
        <dbReference type="EMBL" id="CAG8475772.1"/>
    </source>
</evidence>